<evidence type="ECO:0000259" key="2">
    <source>
        <dbReference type="Pfam" id="PF01882"/>
    </source>
</evidence>
<dbReference type="PANTHER" id="PTHR33608:SF6">
    <property type="entry name" value="BLL2464 PROTEIN"/>
    <property type="match status" value="1"/>
</dbReference>
<comment type="caution">
    <text evidence="3">The sequence shown here is derived from an EMBL/GenBank/DDBJ whole genome shotgun (WGS) entry which is preliminary data.</text>
</comment>
<dbReference type="Pfam" id="PF01882">
    <property type="entry name" value="DUF58"/>
    <property type="match status" value="1"/>
</dbReference>
<organism evidence="3 4">
    <name type="scientific">Candidatus Halobonum tyrrellensis G22</name>
    <dbReference type="NCBI Taxonomy" id="1324957"/>
    <lineage>
        <taxon>Archaea</taxon>
        <taxon>Methanobacteriati</taxon>
        <taxon>Methanobacteriota</taxon>
        <taxon>Stenosarchaea group</taxon>
        <taxon>Halobacteria</taxon>
        <taxon>Halobacteriales</taxon>
        <taxon>Haloferacaceae</taxon>
        <taxon>Candidatus Halobonum</taxon>
    </lineage>
</organism>
<feature type="region of interest" description="Disordered" evidence="1">
    <location>
        <begin position="144"/>
        <end position="166"/>
    </location>
</feature>
<dbReference type="Proteomes" id="UP000017840">
    <property type="component" value="Unassembled WGS sequence"/>
</dbReference>
<name>V4J3R1_9EURY</name>
<feature type="region of interest" description="Disordered" evidence="1">
    <location>
        <begin position="288"/>
        <end position="316"/>
    </location>
</feature>
<feature type="compositionally biased region" description="Basic and acidic residues" evidence="1">
    <location>
        <begin position="307"/>
        <end position="316"/>
    </location>
</feature>
<evidence type="ECO:0000256" key="1">
    <source>
        <dbReference type="SAM" id="MobiDB-lite"/>
    </source>
</evidence>
<dbReference type="InterPro" id="IPR002881">
    <property type="entry name" value="DUF58"/>
</dbReference>
<feature type="region of interest" description="Disordered" evidence="1">
    <location>
        <begin position="443"/>
        <end position="493"/>
    </location>
</feature>
<feature type="compositionally biased region" description="Low complexity" evidence="1">
    <location>
        <begin position="453"/>
        <end position="476"/>
    </location>
</feature>
<sequence>MADVTLLLGGVALGLWLLAAQTAFVSRSGSVTDAEFTLDGEYGQVTVDEPTPVRLRADLASALPFDLTATPDLPANVTRSRAPAVTLPSGDRAAETVFELTTPVVGPKQIGPVEVEFRDRGGFFTGTTTDSTTLTVDVQPRTPERVHVGEGGRPLATLYGDHRTDRAGAGLEPYEVREYAPGDQLSRIDWKATARLDHPHIREYELTRSHETALVVDHRASMGDGPPGETKLDHLREVALGFGAAAADFDDPLGLYAVGDDGATASRDPAAGAEGYATIRRLVRRLEPTEASDPDGADPISPTEARSTAERLGGDDSRFGSTLGPYFEAGETYVRRLRDRPLFRTVQLAHSRLRGGSWLVLLTDDSNPTELREAVKLARRNEQNVVVFLAPSVLYESEVGDPDDAYDRYREFEALRRSLARMDRVSAFEVGPSDRLETVVGRVASGGGRRRSGGAPPARSAPDSRAAPRSTAAAGSDPEGTGAGTGAGARADE</sequence>
<reference evidence="3 4" key="1">
    <citation type="journal article" date="2013" name="Genome Announc.">
        <title>Draft Genome Sequence of 'Candidatus Halobonum tyrrellensis' Strain G22, Isolated from the Hypersaline Waters of Lake Tyrrell, Australia.</title>
        <authorList>
            <person name="Ugalde J.A."/>
            <person name="Narasingarao P."/>
            <person name="Kuo S."/>
            <person name="Podell S."/>
            <person name="Allen E.E."/>
        </authorList>
    </citation>
    <scope>NUCLEOTIDE SEQUENCE [LARGE SCALE GENOMIC DNA]</scope>
    <source>
        <strain evidence="3 4">G22</strain>
    </source>
</reference>
<evidence type="ECO:0000313" key="4">
    <source>
        <dbReference type="Proteomes" id="UP000017840"/>
    </source>
</evidence>
<proteinExistence type="predicted"/>
<keyword evidence="4" id="KW-1185">Reference proteome</keyword>
<protein>
    <recommendedName>
        <fullName evidence="2">DUF58 domain-containing protein</fullName>
    </recommendedName>
</protein>
<accession>V4J3R1</accession>
<dbReference type="AlphaFoldDB" id="V4J3R1"/>
<dbReference type="STRING" id="1324957.K933_00602"/>
<dbReference type="EMBL" id="ASGZ01000002">
    <property type="protein sequence ID" value="ESP90017.1"/>
    <property type="molecule type" value="Genomic_DNA"/>
</dbReference>
<dbReference type="PANTHER" id="PTHR33608">
    <property type="entry name" value="BLL2464 PROTEIN"/>
    <property type="match status" value="1"/>
</dbReference>
<dbReference type="eggNOG" id="arCOG02747">
    <property type="taxonomic scope" value="Archaea"/>
</dbReference>
<feature type="domain" description="DUF58" evidence="2">
    <location>
        <begin position="175"/>
        <end position="318"/>
    </location>
</feature>
<evidence type="ECO:0000313" key="3">
    <source>
        <dbReference type="EMBL" id="ESP90017.1"/>
    </source>
</evidence>
<gene>
    <name evidence="3" type="ORF">K933_00602</name>
</gene>